<dbReference type="EMBL" id="JANPWB010000007">
    <property type="protein sequence ID" value="KAJ1170547.1"/>
    <property type="molecule type" value="Genomic_DNA"/>
</dbReference>
<dbReference type="AlphaFoldDB" id="A0AAV7T2B9"/>
<organism evidence="2 3">
    <name type="scientific">Pleurodeles waltl</name>
    <name type="common">Iberian ribbed newt</name>
    <dbReference type="NCBI Taxonomy" id="8319"/>
    <lineage>
        <taxon>Eukaryota</taxon>
        <taxon>Metazoa</taxon>
        <taxon>Chordata</taxon>
        <taxon>Craniata</taxon>
        <taxon>Vertebrata</taxon>
        <taxon>Euteleostomi</taxon>
        <taxon>Amphibia</taxon>
        <taxon>Batrachia</taxon>
        <taxon>Caudata</taxon>
        <taxon>Salamandroidea</taxon>
        <taxon>Salamandridae</taxon>
        <taxon>Pleurodelinae</taxon>
        <taxon>Pleurodeles</taxon>
    </lineage>
</organism>
<keyword evidence="1" id="KW-0472">Membrane</keyword>
<proteinExistence type="predicted"/>
<comment type="caution">
    <text evidence="2">The sequence shown here is derived from an EMBL/GenBank/DDBJ whole genome shotgun (WGS) entry which is preliminary data.</text>
</comment>
<keyword evidence="1" id="KW-0812">Transmembrane</keyword>
<evidence type="ECO:0000313" key="2">
    <source>
        <dbReference type="EMBL" id="KAJ1170547.1"/>
    </source>
</evidence>
<feature type="transmembrane region" description="Helical" evidence="1">
    <location>
        <begin position="37"/>
        <end position="56"/>
    </location>
</feature>
<sequence>MVIAGRGSRGQCGADPAAKCAAFPPAALGGAGGVGGVFSPFLMLMALTVFIMTSGYSDHGRRTREEDRALTHDGFFIDLG</sequence>
<evidence type="ECO:0000256" key="1">
    <source>
        <dbReference type="SAM" id="Phobius"/>
    </source>
</evidence>
<accession>A0AAV7T2B9</accession>
<keyword evidence="3" id="KW-1185">Reference proteome</keyword>
<gene>
    <name evidence="2" type="ORF">NDU88_002422</name>
</gene>
<name>A0AAV7T2B9_PLEWA</name>
<protein>
    <submittedName>
        <fullName evidence="2">Uncharacterized protein</fullName>
    </submittedName>
</protein>
<evidence type="ECO:0000313" key="3">
    <source>
        <dbReference type="Proteomes" id="UP001066276"/>
    </source>
</evidence>
<reference evidence="2" key="1">
    <citation type="journal article" date="2022" name="bioRxiv">
        <title>Sequencing and chromosome-scale assembly of the giantPleurodeles waltlgenome.</title>
        <authorList>
            <person name="Brown T."/>
            <person name="Elewa A."/>
            <person name="Iarovenko S."/>
            <person name="Subramanian E."/>
            <person name="Araus A.J."/>
            <person name="Petzold A."/>
            <person name="Susuki M."/>
            <person name="Suzuki K.-i.T."/>
            <person name="Hayashi T."/>
            <person name="Toyoda A."/>
            <person name="Oliveira C."/>
            <person name="Osipova E."/>
            <person name="Leigh N.D."/>
            <person name="Simon A."/>
            <person name="Yun M.H."/>
        </authorList>
    </citation>
    <scope>NUCLEOTIDE SEQUENCE</scope>
    <source>
        <strain evidence="2">20211129_DDA</strain>
        <tissue evidence="2">Liver</tissue>
    </source>
</reference>
<dbReference type="Proteomes" id="UP001066276">
    <property type="component" value="Chromosome 4_1"/>
</dbReference>
<keyword evidence="1" id="KW-1133">Transmembrane helix</keyword>